<keyword evidence="2" id="KW-1185">Reference proteome</keyword>
<sequence length="525" mass="57191">MAHRLANISRLVRTLSGWSGLPAAHSTGVLLTPSLCCTTNKTWHSALPGIALLLAGASTVCSCEDESRSTAPTDPADVQPPVSNEHTAKWRIYTNKAAQLAKEHKLEDAEKFMSAALSEAVKGFGMDDPHTAAARQNLAEQYRVMHKYDLALPLYNEAVSSLMEAYGLQDIRTATALHNLAGLHMARKDAQAASQTMQRAIEAKRLALGPTHPAVAESVLGLAAIHRASGCPTDAIELLQKETNFLMKEEKASSPGAVVLARRLAEDQKEAGMLSEAETTCRGLCSILRDALGTPGSNPLLLSDVTLELARVVRAQGRLDEARQLCEQANSLNLAGQRALGYWPALQLLVEIELEVGSPDSHLRALNRLQTFRESMQAMLDEALAASDGGSQRVWHQPVTWLRGWRQGEDSKVHLQHVLIFEAVLAEVHQHLAQVQSRLGRHLEAWATLTQAIEALRSPVLAQAIDSWALQHSTRLRERFAGLKQDIQHQMAASYKIICSPLAAADVNTEQCLAMQHQLTEALAA</sequence>
<accession>A0ABP1FRT0</accession>
<organism evidence="1 2">
    <name type="scientific">Coccomyxa viridis</name>
    <dbReference type="NCBI Taxonomy" id="1274662"/>
    <lineage>
        <taxon>Eukaryota</taxon>
        <taxon>Viridiplantae</taxon>
        <taxon>Chlorophyta</taxon>
        <taxon>core chlorophytes</taxon>
        <taxon>Trebouxiophyceae</taxon>
        <taxon>Trebouxiophyceae incertae sedis</taxon>
        <taxon>Coccomyxaceae</taxon>
        <taxon>Coccomyxa</taxon>
    </lineage>
</organism>
<gene>
    <name evidence="1" type="primary">g5030</name>
    <name evidence="1" type="ORF">VP750_LOCUS4294</name>
</gene>
<evidence type="ECO:0000313" key="2">
    <source>
        <dbReference type="Proteomes" id="UP001497392"/>
    </source>
</evidence>
<reference evidence="1 2" key="1">
    <citation type="submission" date="2024-06" db="EMBL/GenBank/DDBJ databases">
        <authorList>
            <person name="Kraege A."/>
            <person name="Thomma B."/>
        </authorList>
    </citation>
    <scope>NUCLEOTIDE SEQUENCE [LARGE SCALE GENOMIC DNA]</scope>
</reference>
<dbReference type="PANTHER" id="PTHR47689:SF2">
    <property type="entry name" value="TETRATRICOPEPTIDE REPEAT (TPR)-LIKE SUPERFAMILY PROTEIN"/>
    <property type="match status" value="1"/>
</dbReference>
<dbReference type="PANTHER" id="PTHR47689">
    <property type="entry name" value="TETRATRICOPEPTIDE REPEAT (TPR)-LIKE SUPERFAMILY PROTEIN"/>
    <property type="match status" value="1"/>
</dbReference>
<comment type="caution">
    <text evidence="1">The sequence shown here is derived from an EMBL/GenBank/DDBJ whole genome shotgun (WGS) entry which is preliminary data.</text>
</comment>
<dbReference type="Gene3D" id="1.25.40.10">
    <property type="entry name" value="Tetratricopeptide repeat domain"/>
    <property type="match status" value="1"/>
</dbReference>
<evidence type="ECO:0000313" key="1">
    <source>
        <dbReference type="EMBL" id="CAL5222635.1"/>
    </source>
</evidence>
<dbReference type="InterPro" id="IPR019734">
    <property type="entry name" value="TPR_rpt"/>
</dbReference>
<dbReference type="Proteomes" id="UP001497392">
    <property type="component" value="Unassembled WGS sequence"/>
</dbReference>
<dbReference type="InterPro" id="IPR011990">
    <property type="entry name" value="TPR-like_helical_dom_sf"/>
</dbReference>
<name>A0ABP1FRT0_9CHLO</name>
<dbReference type="EMBL" id="CAXHTA020000007">
    <property type="protein sequence ID" value="CAL5222635.1"/>
    <property type="molecule type" value="Genomic_DNA"/>
</dbReference>
<proteinExistence type="predicted"/>
<dbReference type="SMART" id="SM00028">
    <property type="entry name" value="TPR"/>
    <property type="match status" value="5"/>
</dbReference>
<dbReference type="Pfam" id="PF13424">
    <property type="entry name" value="TPR_12"/>
    <property type="match status" value="1"/>
</dbReference>
<dbReference type="SUPFAM" id="SSF48452">
    <property type="entry name" value="TPR-like"/>
    <property type="match status" value="2"/>
</dbReference>
<protein>
    <submittedName>
        <fullName evidence="1">G5030 protein</fullName>
    </submittedName>
</protein>
<dbReference type="Pfam" id="PF13374">
    <property type="entry name" value="TPR_10"/>
    <property type="match status" value="1"/>
</dbReference>